<name>A0A5B7DB25_PORTR</name>
<protein>
    <submittedName>
        <fullName evidence="1">Uncharacterized protein</fullName>
    </submittedName>
</protein>
<organism evidence="1 2">
    <name type="scientific">Portunus trituberculatus</name>
    <name type="common">Swimming crab</name>
    <name type="synonym">Neptunus trituberculatus</name>
    <dbReference type="NCBI Taxonomy" id="210409"/>
    <lineage>
        <taxon>Eukaryota</taxon>
        <taxon>Metazoa</taxon>
        <taxon>Ecdysozoa</taxon>
        <taxon>Arthropoda</taxon>
        <taxon>Crustacea</taxon>
        <taxon>Multicrustacea</taxon>
        <taxon>Malacostraca</taxon>
        <taxon>Eumalacostraca</taxon>
        <taxon>Eucarida</taxon>
        <taxon>Decapoda</taxon>
        <taxon>Pleocyemata</taxon>
        <taxon>Brachyura</taxon>
        <taxon>Eubrachyura</taxon>
        <taxon>Portunoidea</taxon>
        <taxon>Portunidae</taxon>
        <taxon>Portuninae</taxon>
        <taxon>Portunus</taxon>
    </lineage>
</organism>
<dbReference type="Proteomes" id="UP000324222">
    <property type="component" value="Unassembled WGS sequence"/>
</dbReference>
<accession>A0A5B7DB25</accession>
<gene>
    <name evidence="1" type="ORF">E2C01_011203</name>
</gene>
<comment type="caution">
    <text evidence="1">The sequence shown here is derived from an EMBL/GenBank/DDBJ whole genome shotgun (WGS) entry which is preliminary data.</text>
</comment>
<dbReference type="AlphaFoldDB" id="A0A5B7DB25"/>
<dbReference type="EMBL" id="VSRR010000669">
    <property type="protein sequence ID" value="MPC18325.1"/>
    <property type="molecule type" value="Genomic_DNA"/>
</dbReference>
<proteinExistence type="predicted"/>
<keyword evidence="2" id="KW-1185">Reference proteome</keyword>
<reference evidence="1 2" key="1">
    <citation type="submission" date="2019-05" db="EMBL/GenBank/DDBJ databases">
        <title>Another draft genome of Portunus trituberculatus and its Hox gene families provides insights of decapod evolution.</title>
        <authorList>
            <person name="Jeong J.-H."/>
            <person name="Song I."/>
            <person name="Kim S."/>
            <person name="Choi T."/>
            <person name="Kim D."/>
            <person name="Ryu S."/>
            <person name="Kim W."/>
        </authorList>
    </citation>
    <scope>NUCLEOTIDE SEQUENCE [LARGE SCALE GENOMIC DNA]</scope>
    <source>
        <tissue evidence="1">Muscle</tissue>
    </source>
</reference>
<evidence type="ECO:0000313" key="1">
    <source>
        <dbReference type="EMBL" id="MPC18325.1"/>
    </source>
</evidence>
<sequence>MLRWSSSRCKECGCCKDSWGADQGGCRDGPGLTERPEMFPVVDESAGAEGMHEALFLLVHSRHRHNLVSQRHAQRLLARALHTRL</sequence>
<evidence type="ECO:0000313" key="2">
    <source>
        <dbReference type="Proteomes" id="UP000324222"/>
    </source>
</evidence>